<dbReference type="EMBL" id="CP111021">
    <property type="protein sequence ID" value="WAR16699.1"/>
    <property type="molecule type" value="Genomic_DNA"/>
</dbReference>
<protein>
    <submittedName>
        <fullName evidence="1">RN213-like protein</fullName>
    </submittedName>
</protein>
<name>A0ABY7F7E7_MYAAR</name>
<proteinExistence type="predicted"/>
<evidence type="ECO:0000313" key="2">
    <source>
        <dbReference type="Proteomes" id="UP001164746"/>
    </source>
</evidence>
<reference evidence="1" key="1">
    <citation type="submission" date="2022-11" db="EMBL/GenBank/DDBJ databases">
        <title>Centuries of genome instability and evolution in soft-shell clam transmissible cancer (bioRxiv).</title>
        <authorList>
            <person name="Hart S.F.M."/>
            <person name="Yonemitsu M.A."/>
            <person name="Giersch R.M."/>
            <person name="Beal B.F."/>
            <person name="Arriagada G."/>
            <person name="Davis B.W."/>
            <person name="Ostrander E.A."/>
            <person name="Goff S.P."/>
            <person name="Metzger M.J."/>
        </authorList>
    </citation>
    <scope>NUCLEOTIDE SEQUENCE</scope>
    <source>
        <strain evidence="1">MELC-2E11</strain>
        <tissue evidence="1">Siphon/mantle</tissue>
    </source>
</reference>
<evidence type="ECO:0000313" key="1">
    <source>
        <dbReference type="EMBL" id="WAR16699.1"/>
    </source>
</evidence>
<sequence>MKYATEVTRADVFMSLQEKIPQVELEKEHMLSIDEELHDLPDLCNSIDQLRVTISFLRTMGGHPDTFLNVFMTKTLQLEKTALCSQKARQVCTLGHVRSLWLLLSHRKSKLMVDRHFSHE</sequence>
<accession>A0ABY7F7E7</accession>
<keyword evidence="2" id="KW-1185">Reference proteome</keyword>
<dbReference type="Proteomes" id="UP001164746">
    <property type="component" value="Chromosome 10"/>
</dbReference>
<feature type="non-terminal residue" evidence="1">
    <location>
        <position position="1"/>
    </location>
</feature>
<organism evidence="1 2">
    <name type="scientific">Mya arenaria</name>
    <name type="common">Soft-shell clam</name>
    <dbReference type="NCBI Taxonomy" id="6604"/>
    <lineage>
        <taxon>Eukaryota</taxon>
        <taxon>Metazoa</taxon>
        <taxon>Spiralia</taxon>
        <taxon>Lophotrochozoa</taxon>
        <taxon>Mollusca</taxon>
        <taxon>Bivalvia</taxon>
        <taxon>Autobranchia</taxon>
        <taxon>Heteroconchia</taxon>
        <taxon>Euheterodonta</taxon>
        <taxon>Imparidentia</taxon>
        <taxon>Neoheterodontei</taxon>
        <taxon>Myida</taxon>
        <taxon>Myoidea</taxon>
        <taxon>Myidae</taxon>
        <taxon>Mya</taxon>
    </lineage>
</organism>
<gene>
    <name evidence="1" type="ORF">MAR_031293</name>
</gene>